<feature type="domain" description="DUF3298" evidence="2">
    <location>
        <begin position="181"/>
        <end position="254"/>
    </location>
</feature>
<keyword evidence="4" id="KW-1185">Reference proteome</keyword>
<dbReference type="AlphaFoldDB" id="A0A432LLY4"/>
<proteinExistence type="predicted"/>
<accession>A0A432LLY4</accession>
<keyword evidence="1" id="KW-0732">Signal</keyword>
<dbReference type="InterPro" id="IPR021729">
    <property type="entry name" value="DUF3298"/>
</dbReference>
<dbReference type="RefSeq" id="WP_126678879.1">
    <property type="nucleotide sequence ID" value="NZ_CAUUVU010000020.1"/>
</dbReference>
<comment type="caution">
    <text evidence="3">The sequence shown here is derived from an EMBL/GenBank/DDBJ whole genome shotgun (WGS) entry which is preliminary data.</text>
</comment>
<dbReference type="PROSITE" id="PS51257">
    <property type="entry name" value="PROKAR_LIPOPROTEIN"/>
    <property type="match status" value="1"/>
</dbReference>
<feature type="signal peptide" evidence="1">
    <location>
        <begin position="1"/>
        <end position="22"/>
    </location>
</feature>
<feature type="chain" id="PRO_5019480291" evidence="1">
    <location>
        <begin position="23"/>
        <end position="273"/>
    </location>
</feature>
<evidence type="ECO:0000259" key="2">
    <source>
        <dbReference type="Pfam" id="PF11738"/>
    </source>
</evidence>
<dbReference type="Gene3D" id="3.30.565.40">
    <property type="entry name" value="Fervidobacterium nodosum Rt17-B1 like"/>
    <property type="match status" value="1"/>
</dbReference>
<reference evidence="3 4" key="1">
    <citation type="submission" date="2018-12" db="EMBL/GenBank/DDBJ databases">
        <title>Genome sequencing of Prevotella sp. KCOM 3155 (= JS262).</title>
        <authorList>
            <person name="Kook J.-K."/>
            <person name="Park S.-N."/>
            <person name="Lim Y.K."/>
        </authorList>
    </citation>
    <scope>NUCLEOTIDE SEQUENCE [LARGE SCALE GENOMIC DNA]</scope>
    <source>
        <strain evidence="3 4">KCOM 3155</strain>
    </source>
</reference>
<dbReference type="Gene3D" id="3.90.640.20">
    <property type="entry name" value="Heat-shock cognate protein, ATPase"/>
    <property type="match status" value="1"/>
</dbReference>
<organism evidence="3 4">
    <name type="scientific">Prevotella koreensis</name>
    <dbReference type="NCBI Taxonomy" id="2490854"/>
    <lineage>
        <taxon>Bacteria</taxon>
        <taxon>Pseudomonadati</taxon>
        <taxon>Bacteroidota</taxon>
        <taxon>Bacteroidia</taxon>
        <taxon>Bacteroidales</taxon>
        <taxon>Prevotellaceae</taxon>
        <taxon>Prevotella</taxon>
    </lineage>
</organism>
<dbReference type="Pfam" id="PF11738">
    <property type="entry name" value="DUF3298"/>
    <property type="match status" value="1"/>
</dbReference>
<evidence type="ECO:0000256" key="1">
    <source>
        <dbReference type="SAM" id="SignalP"/>
    </source>
</evidence>
<dbReference type="InterPro" id="IPR037126">
    <property type="entry name" value="PdaC/RsiV-like_sf"/>
</dbReference>
<protein>
    <submittedName>
        <fullName evidence="3">DUF3298 domain-containing protein</fullName>
    </submittedName>
</protein>
<dbReference type="EMBL" id="RYYU01000001">
    <property type="protein sequence ID" value="RUL59774.1"/>
    <property type="molecule type" value="Genomic_DNA"/>
</dbReference>
<evidence type="ECO:0000313" key="4">
    <source>
        <dbReference type="Proteomes" id="UP000278983"/>
    </source>
</evidence>
<dbReference type="OrthoDB" id="594879at2"/>
<dbReference type="Proteomes" id="UP000278983">
    <property type="component" value="Unassembled WGS sequence"/>
</dbReference>
<sequence length="273" mass="30102">MKKIMFFAAAIMFLAACSNVKGDGKNANNGTVEKDSVSDSVTFREGKQDITAQVKIVFPVGNEALEKSVKEFIKESVGANDSVDLKDVRAMAHYYVETKSKKLKGEAEYEGTDSVGPALYSSLEIGIMYENDQIITMSVKENIYLGGPHGAYTEKGVTFNKADGKVIGMNILAQDKLGDVKKAVNDELVNVFKSIMGKDYKEAESMLKDENGKEKLAELPNSGLFIQNDSVVFIYQQYEVGPYYFGTPTVKISLKDMKKKGLLETEFAKSVKE</sequence>
<name>A0A432LLY4_9BACT</name>
<gene>
    <name evidence="3" type="ORF">EHV08_08405</name>
</gene>
<evidence type="ECO:0000313" key="3">
    <source>
        <dbReference type="EMBL" id="RUL59774.1"/>
    </source>
</evidence>